<dbReference type="RefSeq" id="WP_086386779.1">
    <property type="nucleotide sequence ID" value="NZ_NBTZ01000161.1"/>
</dbReference>
<evidence type="ECO:0000256" key="7">
    <source>
        <dbReference type="SAM" id="Phobius"/>
    </source>
</evidence>
<dbReference type="EMBL" id="NBTZ01000161">
    <property type="protein sequence ID" value="OTP66377.1"/>
    <property type="molecule type" value="Genomic_DNA"/>
</dbReference>
<dbReference type="PANTHER" id="PTHR31272">
    <property type="entry name" value="CYTOCHROME C-TYPE BIOGENESIS PROTEIN HI_1454-RELATED"/>
    <property type="match status" value="1"/>
</dbReference>
<comment type="similarity">
    <text evidence="2">Belongs to the DsbD family.</text>
</comment>
<sequence>MEFGPGTYALSFVAGAASVLSPCVLPLIPILVASALSKHRLGAVALAAGLGVAFAAAGTVLANLGASTGFDPELIRRAAATLMVAFGLIMLSARLSAWFAVIGSQISNAGSGVLNTLSGDGLASQFAIGLVLGFVWSPCVGPTLGAATTLAAQGRHLGQIALLMMVFGLGAGAPLLLLGAASRTSWLRSHRALGLLGRASKIALGVAFVALGLVVLFGYDRNIESALLSVSPMWLTRLTTSI</sequence>
<evidence type="ECO:0000256" key="6">
    <source>
        <dbReference type="ARBA" id="ARBA00023136"/>
    </source>
</evidence>
<keyword evidence="3 7" id="KW-0812">Transmembrane</keyword>
<comment type="subcellular location">
    <subcellularLocation>
        <location evidence="1">Membrane</location>
        <topology evidence="1">Multi-pass membrane protein</topology>
    </subcellularLocation>
</comment>
<dbReference type="Proteomes" id="UP000195221">
    <property type="component" value="Unassembled WGS sequence"/>
</dbReference>
<dbReference type="InterPro" id="IPR003834">
    <property type="entry name" value="Cyt_c_assmbl_TM_dom"/>
</dbReference>
<feature type="transmembrane region" description="Helical" evidence="7">
    <location>
        <begin position="202"/>
        <end position="219"/>
    </location>
</feature>
<feature type="transmembrane region" description="Helical" evidence="7">
    <location>
        <begin position="78"/>
        <end position="101"/>
    </location>
</feature>
<evidence type="ECO:0000313" key="9">
    <source>
        <dbReference type="EMBL" id="OTP66377.1"/>
    </source>
</evidence>
<dbReference type="PANTHER" id="PTHR31272:SF9">
    <property type="entry name" value="BLL1027 PROTEIN"/>
    <property type="match status" value="1"/>
</dbReference>
<evidence type="ECO:0000259" key="8">
    <source>
        <dbReference type="Pfam" id="PF02683"/>
    </source>
</evidence>
<protein>
    <submittedName>
        <fullName evidence="9">Cytochrome c-type biogenesis protein CcdA</fullName>
    </submittedName>
</protein>
<feature type="transmembrane region" description="Helical" evidence="7">
    <location>
        <begin position="12"/>
        <end position="36"/>
    </location>
</feature>
<evidence type="ECO:0000256" key="2">
    <source>
        <dbReference type="ARBA" id="ARBA00006143"/>
    </source>
</evidence>
<evidence type="ECO:0000256" key="5">
    <source>
        <dbReference type="ARBA" id="ARBA00022989"/>
    </source>
</evidence>
<evidence type="ECO:0000256" key="1">
    <source>
        <dbReference type="ARBA" id="ARBA00004141"/>
    </source>
</evidence>
<dbReference type="InterPro" id="IPR051790">
    <property type="entry name" value="Cytochrome_c-biogenesis_DsbD"/>
</dbReference>
<feature type="transmembrane region" description="Helical" evidence="7">
    <location>
        <begin position="43"/>
        <end position="66"/>
    </location>
</feature>
<feature type="domain" description="Cytochrome C biogenesis protein transmembrane" evidence="8">
    <location>
        <begin position="10"/>
        <end position="187"/>
    </location>
</feature>
<comment type="caution">
    <text evidence="9">The sequence shown here is derived from an EMBL/GenBank/DDBJ whole genome shotgun (WGS) entry which is preliminary data.</text>
</comment>
<dbReference type="GO" id="GO:0017004">
    <property type="term" value="P:cytochrome complex assembly"/>
    <property type="evidence" value="ECO:0007669"/>
    <property type="project" value="UniProtKB-KW"/>
</dbReference>
<dbReference type="Pfam" id="PF02683">
    <property type="entry name" value="DsbD_TM"/>
    <property type="match status" value="1"/>
</dbReference>
<organism evidence="9 10">
    <name type="scientific">Caballeronia sordidicola</name>
    <name type="common">Burkholderia sordidicola</name>
    <dbReference type="NCBI Taxonomy" id="196367"/>
    <lineage>
        <taxon>Bacteria</taxon>
        <taxon>Pseudomonadati</taxon>
        <taxon>Pseudomonadota</taxon>
        <taxon>Betaproteobacteria</taxon>
        <taxon>Burkholderiales</taxon>
        <taxon>Burkholderiaceae</taxon>
        <taxon>Caballeronia</taxon>
    </lineage>
</organism>
<name>A0A242M5E5_CABSO</name>
<accession>A0A242M5E5</accession>
<feature type="transmembrane region" description="Helical" evidence="7">
    <location>
        <begin position="156"/>
        <end position="181"/>
    </location>
</feature>
<proteinExistence type="inferred from homology"/>
<feature type="transmembrane region" description="Helical" evidence="7">
    <location>
        <begin position="113"/>
        <end position="136"/>
    </location>
</feature>
<gene>
    <name evidence="9" type="ORF">PAMC26577_37970</name>
</gene>
<evidence type="ECO:0000313" key="10">
    <source>
        <dbReference type="Proteomes" id="UP000195221"/>
    </source>
</evidence>
<dbReference type="AlphaFoldDB" id="A0A242M5E5"/>
<dbReference type="GO" id="GO:0016020">
    <property type="term" value="C:membrane"/>
    <property type="evidence" value="ECO:0007669"/>
    <property type="project" value="UniProtKB-SubCell"/>
</dbReference>
<reference evidence="9 10" key="1">
    <citation type="submission" date="2017-03" db="EMBL/GenBank/DDBJ databases">
        <title>Genome analysis of strain PAMC 26577.</title>
        <authorList>
            <person name="Oh H.-M."/>
            <person name="Yang J.-A."/>
        </authorList>
    </citation>
    <scope>NUCLEOTIDE SEQUENCE [LARGE SCALE GENOMIC DNA]</scope>
    <source>
        <strain evidence="9 10">PAMC 26577</strain>
    </source>
</reference>
<keyword evidence="5 7" id="KW-1133">Transmembrane helix</keyword>
<evidence type="ECO:0000256" key="3">
    <source>
        <dbReference type="ARBA" id="ARBA00022692"/>
    </source>
</evidence>
<keyword evidence="4" id="KW-0201">Cytochrome c-type biogenesis</keyword>
<keyword evidence="6 7" id="KW-0472">Membrane</keyword>
<evidence type="ECO:0000256" key="4">
    <source>
        <dbReference type="ARBA" id="ARBA00022748"/>
    </source>
</evidence>